<evidence type="ECO:0000313" key="17">
    <source>
        <dbReference type="Proteomes" id="UP001595892"/>
    </source>
</evidence>
<comment type="caution">
    <text evidence="16">The sequence shown here is derived from an EMBL/GenBank/DDBJ whole genome shotgun (WGS) entry which is preliminary data.</text>
</comment>
<dbReference type="EMBL" id="JBHSGG010000033">
    <property type="protein sequence ID" value="MFC4728880.1"/>
    <property type="molecule type" value="Genomic_DNA"/>
</dbReference>
<evidence type="ECO:0000256" key="10">
    <source>
        <dbReference type="ARBA" id="ARBA00023004"/>
    </source>
</evidence>
<dbReference type="RefSeq" id="WP_377004951.1">
    <property type="nucleotide sequence ID" value="NZ_JBHSGG010000033.1"/>
</dbReference>
<dbReference type="SUPFAM" id="SSF102114">
    <property type="entry name" value="Radical SAM enzymes"/>
    <property type="match status" value="1"/>
</dbReference>
<keyword evidence="11" id="KW-0411">Iron-sulfur</keyword>
<evidence type="ECO:0000256" key="4">
    <source>
        <dbReference type="ARBA" id="ARBA00008703"/>
    </source>
</evidence>
<keyword evidence="12" id="KW-0413">Isomerase</keyword>
<evidence type="ECO:0000256" key="11">
    <source>
        <dbReference type="ARBA" id="ARBA00023014"/>
    </source>
</evidence>
<keyword evidence="6" id="KW-0004">4Fe-4S</keyword>
<evidence type="ECO:0000256" key="14">
    <source>
        <dbReference type="SAM" id="MobiDB-lite"/>
    </source>
</evidence>
<feature type="domain" description="Radical SAM core" evidence="15">
    <location>
        <begin position="122"/>
        <end position="345"/>
    </location>
</feature>
<dbReference type="Proteomes" id="UP001595892">
    <property type="component" value="Unassembled WGS sequence"/>
</dbReference>
<evidence type="ECO:0000256" key="6">
    <source>
        <dbReference type="ARBA" id="ARBA00022485"/>
    </source>
</evidence>
<comment type="cofactor">
    <cofactor evidence="2">
        <name>pyridoxal 5'-phosphate</name>
        <dbReference type="ChEBI" id="CHEBI:597326"/>
    </cofactor>
</comment>
<evidence type="ECO:0000256" key="12">
    <source>
        <dbReference type="ARBA" id="ARBA00023235"/>
    </source>
</evidence>
<dbReference type="NCBIfam" id="TIGR03821">
    <property type="entry name" value="EFP_modif_epmB"/>
    <property type="match status" value="1"/>
</dbReference>
<dbReference type="InterPro" id="IPR007197">
    <property type="entry name" value="rSAM"/>
</dbReference>
<evidence type="ECO:0000256" key="5">
    <source>
        <dbReference type="ARBA" id="ARBA00022363"/>
    </source>
</evidence>
<evidence type="ECO:0000256" key="7">
    <source>
        <dbReference type="ARBA" id="ARBA00022691"/>
    </source>
</evidence>
<keyword evidence="7" id="KW-0949">S-adenosyl-L-methionine</keyword>
<comment type="catalytic activity">
    <reaction evidence="1">
        <text>L-lysine = D-beta-lysine</text>
        <dbReference type="Rhea" id="RHEA:44148"/>
        <dbReference type="ChEBI" id="CHEBI:32551"/>
        <dbReference type="ChEBI" id="CHEBI:84138"/>
    </reaction>
</comment>
<dbReference type="CDD" id="cd01335">
    <property type="entry name" value="Radical_SAM"/>
    <property type="match status" value="1"/>
</dbReference>
<sequence>MITANPSVCPPASASADGGGAVPALARGGGWQALWRDAVRDPRELLRQLGLAALADRISDAAAAQFPLRVPAGFVARMRHGDPDDPLLRQVLPVIDEERVVPGFAFDAVGDAAARSATGVLHKYAGRALLVATGSCAVHCRYCFRRHFDYASDTAAAGGWREAIDYIAADPSIEEVLLSGGDPLSLATHKLAELTGALAGIPHLRRLRLHTRLPVVLPERIDEAFCAWLGALPWPTVTVLHANHANEIDAGVAAAVARLREAGSVVLNQAVLLRGVNDDVDSLAALSTRGFEAGILPYYLHQLDRVAGAAHFEVEEARARALHGALAARLPGYLVPRLVREVAGDPGKRPL</sequence>
<dbReference type="SFLD" id="SFLDF00314">
    <property type="entry name" value="L-lysine_2_3-aminomutase_(yjeK"/>
    <property type="match status" value="1"/>
</dbReference>
<protein>
    <recommendedName>
        <fullName evidence="5">L-lysine 2,3-aminomutase</fullName>
    </recommendedName>
    <alternativeName>
        <fullName evidence="13">EF-P post-translational modification enzyme B</fullName>
    </alternativeName>
</protein>
<proteinExistence type="inferred from homology"/>
<evidence type="ECO:0000256" key="8">
    <source>
        <dbReference type="ARBA" id="ARBA00022723"/>
    </source>
</evidence>
<dbReference type="SFLD" id="SFLDS00029">
    <property type="entry name" value="Radical_SAM"/>
    <property type="match status" value="1"/>
</dbReference>
<dbReference type="SFLD" id="SFLDG01070">
    <property type="entry name" value="PLP-dependent"/>
    <property type="match status" value="1"/>
</dbReference>
<keyword evidence="8" id="KW-0479">Metal-binding</keyword>
<dbReference type="InterPro" id="IPR022462">
    <property type="entry name" value="EpmB"/>
</dbReference>
<evidence type="ECO:0000256" key="9">
    <source>
        <dbReference type="ARBA" id="ARBA00022898"/>
    </source>
</evidence>
<organism evidence="16 17">
    <name type="scientific">Coralloluteibacterium thermophilum</name>
    <dbReference type="NCBI Taxonomy" id="2707049"/>
    <lineage>
        <taxon>Bacteria</taxon>
        <taxon>Pseudomonadati</taxon>
        <taxon>Pseudomonadota</taxon>
        <taxon>Gammaproteobacteria</taxon>
        <taxon>Lysobacterales</taxon>
        <taxon>Lysobacteraceae</taxon>
        <taxon>Coralloluteibacterium</taxon>
    </lineage>
</organism>
<accession>A0ABV9NN31</accession>
<keyword evidence="17" id="KW-1185">Reference proteome</keyword>
<keyword evidence="9" id="KW-0663">Pyridoxal phosphate</keyword>
<dbReference type="Gene3D" id="3.20.20.70">
    <property type="entry name" value="Aldolase class I"/>
    <property type="match status" value="1"/>
</dbReference>
<keyword evidence="10" id="KW-0408">Iron</keyword>
<evidence type="ECO:0000256" key="3">
    <source>
        <dbReference type="ARBA" id="ARBA00001966"/>
    </source>
</evidence>
<evidence type="ECO:0000256" key="13">
    <source>
        <dbReference type="ARBA" id="ARBA00030756"/>
    </source>
</evidence>
<dbReference type="InterPro" id="IPR003739">
    <property type="entry name" value="Lys_aminomutase/Glu_NH3_mut"/>
</dbReference>
<dbReference type="InterPro" id="IPR013785">
    <property type="entry name" value="Aldolase_TIM"/>
</dbReference>
<evidence type="ECO:0000256" key="1">
    <source>
        <dbReference type="ARBA" id="ARBA00001352"/>
    </source>
</evidence>
<reference evidence="17" key="1">
    <citation type="journal article" date="2019" name="Int. J. Syst. Evol. Microbiol.">
        <title>The Global Catalogue of Microorganisms (GCM) 10K type strain sequencing project: providing services to taxonomists for standard genome sequencing and annotation.</title>
        <authorList>
            <consortium name="The Broad Institute Genomics Platform"/>
            <consortium name="The Broad Institute Genome Sequencing Center for Infectious Disease"/>
            <person name="Wu L."/>
            <person name="Ma J."/>
        </authorList>
    </citation>
    <scope>NUCLEOTIDE SEQUENCE [LARGE SCALE GENOMIC DNA]</scope>
    <source>
        <strain evidence="17">CGMCC 1.13574</strain>
    </source>
</reference>
<gene>
    <name evidence="16" type="primary">epmB</name>
    <name evidence="16" type="ORF">ACFO3Q_11940</name>
</gene>
<name>A0ABV9NN31_9GAMM</name>
<dbReference type="PROSITE" id="PS51918">
    <property type="entry name" value="RADICAL_SAM"/>
    <property type="match status" value="1"/>
</dbReference>
<dbReference type="PANTHER" id="PTHR30538:SF1">
    <property type="entry name" value="L-LYSINE 2,3-AMINOMUTASE"/>
    <property type="match status" value="1"/>
</dbReference>
<evidence type="ECO:0000256" key="2">
    <source>
        <dbReference type="ARBA" id="ARBA00001933"/>
    </source>
</evidence>
<dbReference type="PIRSF" id="PIRSF004911">
    <property type="entry name" value="DUF160"/>
    <property type="match status" value="1"/>
</dbReference>
<dbReference type="InterPro" id="IPR058240">
    <property type="entry name" value="rSAM_sf"/>
</dbReference>
<comment type="cofactor">
    <cofactor evidence="3">
        <name>[4Fe-4S] cluster</name>
        <dbReference type="ChEBI" id="CHEBI:49883"/>
    </cofactor>
</comment>
<feature type="region of interest" description="Disordered" evidence="14">
    <location>
        <begin position="1"/>
        <end position="20"/>
    </location>
</feature>
<evidence type="ECO:0000313" key="16">
    <source>
        <dbReference type="EMBL" id="MFC4728880.1"/>
    </source>
</evidence>
<evidence type="ECO:0000259" key="15">
    <source>
        <dbReference type="PROSITE" id="PS51918"/>
    </source>
</evidence>
<dbReference type="NCBIfam" id="TIGR00238">
    <property type="entry name" value="KamA family radical SAM protein"/>
    <property type="match status" value="1"/>
</dbReference>
<comment type="similarity">
    <text evidence="4">Belongs to the radical SAM superfamily. KamA family.</text>
</comment>
<dbReference type="Pfam" id="PF04055">
    <property type="entry name" value="Radical_SAM"/>
    <property type="match status" value="1"/>
</dbReference>
<dbReference type="PANTHER" id="PTHR30538">
    <property type="entry name" value="LYSINE 2,3-AMINOMUTASE-RELATED"/>
    <property type="match status" value="1"/>
</dbReference>